<gene>
    <name evidence="2" type="ORF">JBF12_47340</name>
</gene>
<keyword evidence="3" id="KW-1185">Reference proteome</keyword>
<evidence type="ECO:0000313" key="2">
    <source>
        <dbReference type="EMBL" id="MBI0320436.1"/>
    </source>
</evidence>
<feature type="non-terminal residue" evidence="2">
    <location>
        <position position="148"/>
    </location>
</feature>
<dbReference type="SUPFAM" id="SSF56091">
    <property type="entry name" value="DNA ligase/mRNA capping enzyme, catalytic domain"/>
    <property type="match status" value="1"/>
</dbReference>
<dbReference type="EMBL" id="JAEEAQ010001517">
    <property type="protein sequence ID" value="MBI0320436.1"/>
    <property type="molecule type" value="Genomic_DNA"/>
</dbReference>
<feature type="non-terminal residue" evidence="2">
    <location>
        <position position="1"/>
    </location>
</feature>
<comment type="caution">
    <text evidence="2">The sequence shown here is derived from an EMBL/GenBank/DDBJ whole genome shotgun (WGS) entry which is preliminary data.</text>
</comment>
<protein>
    <recommendedName>
        <fullName evidence="4">ATP-dependent DNA ligase</fullName>
    </recommendedName>
</protein>
<sequence>GVWATQGDPEAQLAKGHLRFELFGTKLKGGWHLVRSGKPARQPQWLLFKDDDEFASDIEADDLLGDVAEAPPEDLKRAGAGKAGKKRLTAVPARRARRKNWAKKALALSKAKRAAAPSGPFEPQLAKLGEAPPQGGQWVHEIKWDGYR</sequence>
<name>A0ABS0RSQ9_9ACTN</name>
<feature type="region of interest" description="Disordered" evidence="1">
    <location>
        <begin position="73"/>
        <end position="94"/>
    </location>
</feature>
<evidence type="ECO:0000313" key="3">
    <source>
        <dbReference type="Proteomes" id="UP000638849"/>
    </source>
</evidence>
<proteinExistence type="predicted"/>
<feature type="compositionally biased region" description="Basic residues" evidence="1">
    <location>
        <begin position="83"/>
        <end position="94"/>
    </location>
</feature>
<feature type="region of interest" description="Disordered" evidence="1">
    <location>
        <begin position="109"/>
        <end position="148"/>
    </location>
</feature>
<accession>A0ABS0RSQ9</accession>
<reference evidence="2 3" key="1">
    <citation type="submission" date="2020-12" db="EMBL/GenBank/DDBJ databases">
        <authorList>
            <person name="Kusuma A.B."/>
            <person name="Nouioui I."/>
            <person name="Goodfellow M."/>
        </authorList>
    </citation>
    <scope>NUCLEOTIDE SEQUENCE [LARGE SCALE GENOMIC DNA]</scope>
    <source>
        <strain evidence="2 3">DSM 41764</strain>
    </source>
</reference>
<evidence type="ECO:0000256" key="1">
    <source>
        <dbReference type="SAM" id="MobiDB-lite"/>
    </source>
</evidence>
<dbReference type="Proteomes" id="UP000638849">
    <property type="component" value="Unassembled WGS sequence"/>
</dbReference>
<evidence type="ECO:0008006" key="4">
    <source>
        <dbReference type="Google" id="ProtNLM"/>
    </source>
</evidence>
<organism evidence="2 3">
    <name type="scientific">Streptomyces javensis</name>
    <dbReference type="NCBI Taxonomy" id="114698"/>
    <lineage>
        <taxon>Bacteria</taxon>
        <taxon>Bacillati</taxon>
        <taxon>Actinomycetota</taxon>
        <taxon>Actinomycetes</taxon>
        <taxon>Kitasatosporales</taxon>
        <taxon>Streptomycetaceae</taxon>
        <taxon>Streptomyces</taxon>
        <taxon>Streptomyces violaceusniger group</taxon>
    </lineage>
</organism>